<proteinExistence type="predicted"/>
<organism evidence="2 3">
    <name type="scientific">Hohenbuehelia grisea</name>
    <dbReference type="NCBI Taxonomy" id="104357"/>
    <lineage>
        <taxon>Eukaryota</taxon>
        <taxon>Fungi</taxon>
        <taxon>Dikarya</taxon>
        <taxon>Basidiomycota</taxon>
        <taxon>Agaricomycotina</taxon>
        <taxon>Agaricomycetes</taxon>
        <taxon>Agaricomycetidae</taxon>
        <taxon>Agaricales</taxon>
        <taxon>Pleurotineae</taxon>
        <taxon>Pleurotaceae</taxon>
        <taxon>Hohenbuehelia</taxon>
    </lineage>
</organism>
<keyword evidence="3" id="KW-1185">Reference proteome</keyword>
<feature type="signal peptide" evidence="1">
    <location>
        <begin position="1"/>
        <end position="20"/>
    </location>
</feature>
<name>A0ABR3JT64_9AGAR</name>
<sequence length="202" mass="22796">MLKVQAFVAAALVAAQLVVAAPLDTMPPSKDRLLDRTNRAILVPKLMVNKPDGPVILADWNITKAQSATAKFAPAATATTPHVQTVTETITVTPNEKSGGTPTAIQVVATVTAVVRKFDPHPPTPPQWWGKTYLPGYSFRVRWWEHRLVQLRGWALRAHVRAAQHRAKKAALRLATRRRRILWSFRQRKHHHRRDLELEQLD</sequence>
<protein>
    <submittedName>
        <fullName evidence="2">Uncharacterized protein</fullName>
    </submittedName>
</protein>
<accession>A0ABR3JT64</accession>
<gene>
    <name evidence="2" type="ORF">HGRIS_014156</name>
</gene>
<evidence type="ECO:0000313" key="3">
    <source>
        <dbReference type="Proteomes" id="UP001556367"/>
    </source>
</evidence>
<comment type="caution">
    <text evidence="2">The sequence shown here is derived from an EMBL/GenBank/DDBJ whole genome shotgun (WGS) entry which is preliminary data.</text>
</comment>
<evidence type="ECO:0000313" key="2">
    <source>
        <dbReference type="EMBL" id="KAL0958839.1"/>
    </source>
</evidence>
<reference evidence="3" key="1">
    <citation type="submission" date="2024-06" db="EMBL/GenBank/DDBJ databases">
        <title>Multi-omics analyses provide insights into the biosynthesis of the anticancer antibiotic pleurotin in Hohenbuehelia grisea.</title>
        <authorList>
            <person name="Weaver J.A."/>
            <person name="Alberti F."/>
        </authorList>
    </citation>
    <scope>NUCLEOTIDE SEQUENCE [LARGE SCALE GENOMIC DNA]</scope>
    <source>
        <strain evidence="3">T-177</strain>
    </source>
</reference>
<dbReference type="EMBL" id="JASNQZ010000003">
    <property type="protein sequence ID" value="KAL0958839.1"/>
    <property type="molecule type" value="Genomic_DNA"/>
</dbReference>
<feature type="chain" id="PRO_5045554785" evidence="1">
    <location>
        <begin position="21"/>
        <end position="202"/>
    </location>
</feature>
<keyword evidence="1" id="KW-0732">Signal</keyword>
<dbReference type="Proteomes" id="UP001556367">
    <property type="component" value="Unassembled WGS sequence"/>
</dbReference>
<evidence type="ECO:0000256" key="1">
    <source>
        <dbReference type="SAM" id="SignalP"/>
    </source>
</evidence>